<sequence length="465" mass="51359">MSPDDREDPVSFPRTRLRVVVEALFWIFMLSFSLDYRAAEARAGGAGAGLDQLVFLMMALGSTGGLLVLGWRTLTVRPGAWMLAFWGAFLAYMLGNAFLQGVNPGRSLRIILPLMLCYAGMINVHIASCLGVRPAKLVTPILAAACINVVWRMIQGFLFKGAELDTVRTEVLSLATAWLTAFIACSILLRPRLHWTAIMASGVLFVGIIITITRSLILPIAAAGATASLGFLLGVKWGAFQWRDVPRRLAPIFMMGGLGGFALLLTWIVQPHIIERWNERLFHYSNLRNTTRDISWLTREAEASAIFHILGSDPISYLYGKGIGASYYWDAAYLPEIYLVYPKEEQLGVDVWFSGHSIWTYSMFSGGIIALLCVIGLFIATIVQSIKAAKANAGMPGPDYWIAFMPLVFTACFLSLTLTSNPFDERLLALMFGVMATLPQAFFIRGSWIHSFTDRLITSDSPTKS</sequence>
<feature type="transmembrane region" description="Helical" evidence="1">
    <location>
        <begin position="400"/>
        <end position="420"/>
    </location>
</feature>
<name>A0A840V752_9BACT</name>
<evidence type="ECO:0000313" key="2">
    <source>
        <dbReference type="EMBL" id="MBB5352866.1"/>
    </source>
</evidence>
<dbReference type="EMBL" id="JACHFD010000017">
    <property type="protein sequence ID" value="MBB5352866.1"/>
    <property type="molecule type" value="Genomic_DNA"/>
</dbReference>
<keyword evidence="3" id="KW-1185">Reference proteome</keyword>
<evidence type="ECO:0000256" key="1">
    <source>
        <dbReference type="SAM" id="Phobius"/>
    </source>
</evidence>
<reference evidence="2 3" key="1">
    <citation type="submission" date="2020-08" db="EMBL/GenBank/DDBJ databases">
        <title>Genomic Encyclopedia of Type Strains, Phase IV (KMG-IV): sequencing the most valuable type-strain genomes for metagenomic binning, comparative biology and taxonomic classification.</title>
        <authorList>
            <person name="Goeker M."/>
        </authorList>
    </citation>
    <scope>NUCLEOTIDE SEQUENCE [LARGE SCALE GENOMIC DNA]</scope>
    <source>
        <strain evidence="2 3">YC6886</strain>
    </source>
</reference>
<proteinExistence type="predicted"/>
<feature type="transmembrane region" description="Helical" evidence="1">
    <location>
        <begin position="171"/>
        <end position="189"/>
    </location>
</feature>
<protein>
    <submittedName>
        <fullName evidence="2">Uncharacterized protein</fullName>
    </submittedName>
</protein>
<feature type="transmembrane region" description="Helical" evidence="1">
    <location>
        <begin position="53"/>
        <end position="74"/>
    </location>
</feature>
<feature type="transmembrane region" description="Helical" evidence="1">
    <location>
        <begin position="80"/>
        <end position="99"/>
    </location>
</feature>
<feature type="transmembrane region" description="Helical" evidence="1">
    <location>
        <begin position="252"/>
        <end position="270"/>
    </location>
</feature>
<feature type="transmembrane region" description="Helical" evidence="1">
    <location>
        <begin position="358"/>
        <end position="380"/>
    </location>
</feature>
<feature type="transmembrane region" description="Helical" evidence="1">
    <location>
        <begin position="220"/>
        <end position="240"/>
    </location>
</feature>
<evidence type="ECO:0000313" key="3">
    <source>
        <dbReference type="Proteomes" id="UP000557717"/>
    </source>
</evidence>
<feature type="transmembrane region" description="Helical" evidence="1">
    <location>
        <begin position="427"/>
        <end position="448"/>
    </location>
</feature>
<gene>
    <name evidence="2" type="ORF">HNR46_003115</name>
</gene>
<dbReference type="RefSeq" id="WP_184020259.1">
    <property type="nucleotide sequence ID" value="NZ_JACHFD010000017.1"/>
</dbReference>
<keyword evidence="1" id="KW-0812">Transmembrane</keyword>
<keyword evidence="1" id="KW-0472">Membrane</keyword>
<feature type="transmembrane region" description="Helical" evidence="1">
    <location>
        <begin position="141"/>
        <end position="159"/>
    </location>
</feature>
<dbReference type="AlphaFoldDB" id="A0A840V752"/>
<feature type="transmembrane region" description="Helical" evidence="1">
    <location>
        <begin position="195"/>
        <end position="213"/>
    </location>
</feature>
<comment type="caution">
    <text evidence="2">The sequence shown here is derived from an EMBL/GenBank/DDBJ whole genome shotgun (WGS) entry which is preliminary data.</text>
</comment>
<feature type="transmembrane region" description="Helical" evidence="1">
    <location>
        <begin position="111"/>
        <end position="135"/>
    </location>
</feature>
<organism evidence="2 3">
    <name type="scientific">Haloferula luteola</name>
    <dbReference type="NCBI Taxonomy" id="595692"/>
    <lineage>
        <taxon>Bacteria</taxon>
        <taxon>Pseudomonadati</taxon>
        <taxon>Verrucomicrobiota</taxon>
        <taxon>Verrucomicrobiia</taxon>
        <taxon>Verrucomicrobiales</taxon>
        <taxon>Verrucomicrobiaceae</taxon>
        <taxon>Haloferula</taxon>
    </lineage>
</organism>
<accession>A0A840V752</accession>
<dbReference type="Proteomes" id="UP000557717">
    <property type="component" value="Unassembled WGS sequence"/>
</dbReference>
<feature type="transmembrane region" description="Helical" evidence="1">
    <location>
        <begin position="15"/>
        <end position="32"/>
    </location>
</feature>
<keyword evidence="1" id="KW-1133">Transmembrane helix</keyword>